<dbReference type="InterPro" id="IPR009057">
    <property type="entry name" value="Homeodomain-like_sf"/>
</dbReference>
<dbReference type="Proteomes" id="UP000241639">
    <property type="component" value="Unassembled WGS sequence"/>
</dbReference>
<proteinExistence type="predicted"/>
<feature type="DNA-binding region" description="H-T-H motif" evidence="2">
    <location>
        <begin position="33"/>
        <end position="52"/>
    </location>
</feature>
<accession>A0A2T4ZCJ0</accession>
<dbReference type="SUPFAM" id="SSF46689">
    <property type="entry name" value="Homeodomain-like"/>
    <property type="match status" value="1"/>
</dbReference>
<organism evidence="4 5">
    <name type="scientific">Desmospora activa DSM 45169</name>
    <dbReference type="NCBI Taxonomy" id="1121389"/>
    <lineage>
        <taxon>Bacteria</taxon>
        <taxon>Bacillati</taxon>
        <taxon>Bacillota</taxon>
        <taxon>Bacilli</taxon>
        <taxon>Bacillales</taxon>
        <taxon>Thermoactinomycetaceae</taxon>
        <taxon>Desmospora</taxon>
    </lineage>
</organism>
<evidence type="ECO:0000256" key="2">
    <source>
        <dbReference type="PROSITE-ProRule" id="PRU00335"/>
    </source>
</evidence>
<dbReference type="Pfam" id="PF14278">
    <property type="entry name" value="TetR_C_8"/>
    <property type="match status" value="1"/>
</dbReference>
<evidence type="ECO:0000256" key="1">
    <source>
        <dbReference type="ARBA" id="ARBA00023125"/>
    </source>
</evidence>
<evidence type="ECO:0000259" key="3">
    <source>
        <dbReference type="PROSITE" id="PS50977"/>
    </source>
</evidence>
<dbReference type="EMBL" id="PZZP01000001">
    <property type="protein sequence ID" value="PTM59596.1"/>
    <property type="molecule type" value="Genomic_DNA"/>
</dbReference>
<dbReference type="RefSeq" id="WP_170105386.1">
    <property type="nucleotide sequence ID" value="NZ_PZZP01000001.1"/>
</dbReference>
<dbReference type="Gene3D" id="1.10.357.10">
    <property type="entry name" value="Tetracycline Repressor, domain 2"/>
    <property type="match status" value="1"/>
</dbReference>
<keyword evidence="1 2" id="KW-0238">DNA-binding</keyword>
<dbReference type="GO" id="GO:0003677">
    <property type="term" value="F:DNA binding"/>
    <property type="evidence" value="ECO:0007669"/>
    <property type="project" value="UniProtKB-UniRule"/>
</dbReference>
<keyword evidence="5" id="KW-1185">Reference proteome</keyword>
<evidence type="ECO:0000313" key="5">
    <source>
        <dbReference type="Proteomes" id="UP000241639"/>
    </source>
</evidence>
<protein>
    <submittedName>
        <fullName evidence="4">TetR family transcriptional regulator</fullName>
    </submittedName>
</protein>
<dbReference type="InterPro" id="IPR039532">
    <property type="entry name" value="TetR_C_Firmicutes"/>
</dbReference>
<sequence>MSKKIDRRKIRTKKLLRQALLELIEEKGVKGVTVSNLTNHADINRGTFYLHYRDVDDLMKQWQEELFTALRSRTQEINLYDFIRFSAKDKPYPVLISILEFIAEQADFLKVLFGPKGDPSFLLKWKQFMRERVTEKLEISQPEEERMLVPREYLITIVISTQLGIIQHWIETGLQHTPEEIATIMTRIAGRGPLATLGLKEGPVHRPVD</sequence>
<reference evidence="4 5" key="1">
    <citation type="submission" date="2018-04" db="EMBL/GenBank/DDBJ databases">
        <title>Genomic Encyclopedia of Archaeal and Bacterial Type Strains, Phase II (KMG-II): from individual species to whole genera.</title>
        <authorList>
            <person name="Goeker M."/>
        </authorList>
    </citation>
    <scope>NUCLEOTIDE SEQUENCE [LARGE SCALE GENOMIC DNA]</scope>
    <source>
        <strain evidence="4 5">DSM 45169</strain>
    </source>
</reference>
<dbReference type="PANTHER" id="PTHR43479:SF7">
    <property type="entry name" value="TETR-FAMILY TRANSCRIPTIONAL REGULATOR"/>
    <property type="match status" value="1"/>
</dbReference>
<comment type="caution">
    <text evidence="4">The sequence shown here is derived from an EMBL/GenBank/DDBJ whole genome shotgun (WGS) entry which is preliminary data.</text>
</comment>
<evidence type="ECO:0000313" key="4">
    <source>
        <dbReference type="EMBL" id="PTM59596.1"/>
    </source>
</evidence>
<name>A0A2T4ZCJ0_9BACL</name>
<dbReference type="PROSITE" id="PS50977">
    <property type="entry name" value="HTH_TETR_2"/>
    <property type="match status" value="1"/>
</dbReference>
<gene>
    <name evidence="4" type="ORF">C8J48_2224</name>
</gene>
<feature type="domain" description="HTH tetR-type" evidence="3">
    <location>
        <begin position="10"/>
        <end position="70"/>
    </location>
</feature>
<dbReference type="Pfam" id="PF00440">
    <property type="entry name" value="TetR_N"/>
    <property type="match status" value="1"/>
</dbReference>
<dbReference type="InterPro" id="IPR001647">
    <property type="entry name" value="HTH_TetR"/>
</dbReference>
<dbReference type="PANTHER" id="PTHR43479">
    <property type="entry name" value="ACREF/ENVCD OPERON REPRESSOR-RELATED"/>
    <property type="match status" value="1"/>
</dbReference>
<dbReference type="InterPro" id="IPR050624">
    <property type="entry name" value="HTH-type_Tx_Regulator"/>
</dbReference>
<dbReference type="AlphaFoldDB" id="A0A2T4ZCJ0"/>